<accession>A0A2W4QBF3</accession>
<feature type="region of interest" description="Disordered" evidence="1">
    <location>
        <begin position="1"/>
        <end position="49"/>
    </location>
</feature>
<feature type="region of interest" description="Disordered" evidence="1">
    <location>
        <begin position="71"/>
        <end position="90"/>
    </location>
</feature>
<sequence length="474" mass="52357">MANEATLQPRHRRQPQNPDGVHPMSHLPQDKGRLDATGAEAASPPDNVVRLNIQPKRLDIAAGQQDLGFMQPVDPVAGAGDNPPAGKPSRFMSLAMEEGKKLKAEAGAMANPPLGQPRQDPPAPAIKAKKPQRGKDRRQQTIPFDMENAGSRAGQSGKAPLQPPPASAFKGEAQGRQSAADAGQSAGHDREIAFCAREQILVTLPHSDYRPPEADDGEGGELKILVFRRKNGRVAMEITSGTDANGKPIGIPYGSIPRLLLCYIVSEINRTHSARVYLGKSLAELARRLGLESKSGGKKSGIRHLQEQLRRLLAARIVFIIEDERGVSYHHNILANRCILWWNPRDIGEDLQAELESWLEVTNAFYEIVTNKPVPVFLETVIALKKSPLAIDLYTLLCRESHAAFQKKCGRTIEWKWLREQLGSDYADLRHFVTYAKNALDMVCEHYPKLRVKIVRGGIEILADTQPDVDIKRT</sequence>
<feature type="region of interest" description="Disordered" evidence="1">
    <location>
        <begin position="102"/>
        <end position="187"/>
    </location>
</feature>
<evidence type="ECO:0000313" key="3">
    <source>
        <dbReference type="Proteomes" id="UP000249396"/>
    </source>
</evidence>
<organism evidence="2 3">
    <name type="scientific">Candidatus Methylumidiphilus alinenensis</name>
    <dbReference type="NCBI Taxonomy" id="2202197"/>
    <lineage>
        <taxon>Bacteria</taxon>
        <taxon>Pseudomonadati</taxon>
        <taxon>Pseudomonadota</taxon>
        <taxon>Gammaproteobacteria</taxon>
        <taxon>Methylococcales</taxon>
        <taxon>Candidatus Methylumidiphilus</taxon>
    </lineage>
</organism>
<dbReference type="AlphaFoldDB" id="A0A2W4QBF3"/>
<dbReference type="Proteomes" id="UP000249396">
    <property type="component" value="Unassembled WGS sequence"/>
</dbReference>
<comment type="caution">
    <text evidence="2">The sequence shown here is derived from an EMBL/GenBank/DDBJ whole genome shotgun (WGS) entry which is preliminary data.</text>
</comment>
<dbReference type="EMBL" id="QJPH01000574">
    <property type="protein sequence ID" value="PZN69553.1"/>
    <property type="molecule type" value="Genomic_DNA"/>
</dbReference>
<evidence type="ECO:0000256" key="1">
    <source>
        <dbReference type="SAM" id="MobiDB-lite"/>
    </source>
</evidence>
<protein>
    <recommendedName>
        <fullName evidence="4">Plasmid encoded RepA protein</fullName>
    </recommendedName>
</protein>
<gene>
    <name evidence="2" type="ORF">DM484_29515</name>
</gene>
<proteinExistence type="predicted"/>
<evidence type="ECO:0008006" key="4">
    <source>
        <dbReference type="Google" id="ProtNLM"/>
    </source>
</evidence>
<dbReference type="InterPro" id="IPR006881">
    <property type="entry name" value="RepA_C"/>
</dbReference>
<name>A0A2W4QBF3_9GAMM</name>
<evidence type="ECO:0000313" key="2">
    <source>
        <dbReference type="EMBL" id="PZN69553.1"/>
    </source>
</evidence>
<reference evidence="2 3" key="1">
    <citation type="journal article" date="2018" name="Aquat. Microb. Ecol.">
        <title>Gammaproteobacterial methanotrophs dominate.</title>
        <authorList>
            <person name="Rissanen A.J."/>
            <person name="Saarenheimo J."/>
            <person name="Tiirola M."/>
            <person name="Peura S."/>
            <person name="Aalto S.L."/>
            <person name="Karvinen A."/>
            <person name="Nykanen H."/>
        </authorList>
    </citation>
    <scope>NUCLEOTIDE SEQUENCE [LARGE SCALE GENOMIC DNA]</scope>
    <source>
        <strain evidence="2">AMbin10</strain>
    </source>
</reference>
<dbReference type="Pfam" id="PF04796">
    <property type="entry name" value="RepA_C"/>
    <property type="match status" value="1"/>
</dbReference>